<feature type="transmembrane region" description="Helical" evidence="1">
    <location>
        <begin position="133"/>
        <end position="157"/>
    </location>
</feature>
<keyword evidence="1" id="KW-1133">Transmembrane helix</keyword>
<keyword evidence="1" id="KW-0472">Membrane</keyword>
<keyword evidence="3" id="KW-1185">Reference proteome</keyword>
<feature type="transmembrane region" description="Helical" evidence="1">
    <location>
        <begin position="36"/>
        <end position="59"/>
    </location>
</feature>
<name>A0ABP3UDU5_9FLAO</name>
<organism evidence="2 3">
    <name type="scientific">Aquimarina litoralis</name>
    <dbReference type="NCBI Taxonomy" id="584605"/>
    <lineage>
        <taxon>Bacteria</taxon>
        <taxon>Pseudomonadati</taxon>
        <taxon>Bacteroidota</taxon>
        <taxon>Flavobacteriia</taxon>
        <taxon>Flavobacteriales</taxon>
        <taxon>Flavobacteriaceae</taxon>
        <taxon>Aquimarina</taxon>
    </lineage>
</organism>
<evidence type="ECO:0000313" key="2">
    <source>
        <dbReference type="EMBL" id="GAA0729001.1"/>
    </source>
</evidence>
<dbReference type="EMBL" id="BAAAGE010000004">
    <property type="protein sequence ID" value="GAA0729001.1"/>
    <property type="molecule type" value="Genomic_DNA"/>
</dbReference>
<gene>
    <name evidence="2" type="ORF">GCM10009430_38680</name>
</gene>
<feature type="transmembrane region" description="Helical" evidence="1">
    <location>
        <begin position="213"/>
        <end position="240"/>
    </location>
</feature>
<evidence type="ECO:0000313" key="3">
    <source>
        <dbReference type="Proteomes" id="UP001501758"/>
    </source>
</evidence>
<proteinExistence type="predicted"/>
<feature type="transmembrane region" description="Helical" evidence="1">
    <location>
        <begin position="252"/>
        <end position="271"/>
    </location>
</feature>
<protein>
    <recommendedName>
        <fullName evidence="4">Glycerophosphoryl diester phosphodiesterase membrane domain-containing protein</fullName>
    </recommendedName>
</protein>
<dbReference type="Proteomes" id="UP001501758">
    <property type="component" value="Unassembled WGS sequence"/>
</dbReference>
<feature type="transmembrane region" description="Helical" evidence="1">
    <location>
        <begin position="79"/>
        <end position="99"/>
    </location>
</feature>
<sequence length="307" mass="34551">MKENYIELKESRDFGDIINTYFEFFKLNLKSFTNVFISYNGIFIFLLLGISYLMVTGFIGMYNVETGFGNGSEDESAMLVGFGLILFCLVFIIIAALNYSLASSYMIKYDEQKQVIADKKQVWSIIGNNIGRILIFIILLAVIYVIYMIISLVLSFIPLIGFLVQNVIGFALTAWFGISFMVMLNENKSPIDAFGEGWDLIKSNFWKTVGANFILGILVGLLLLLILMIPGIIVGVYTYHAVSIDTAIGESVLAKVIYTFGLCIFFVVIAYSQSLSQFINGILYYSLHEEKYNINTRQKIDQIGASE</sequence>
<reference evidence="3" key="1">
    <citation type="journal article" date="2019" name="Int. J. Syst. Evol. Microbiol.">
        <title>The Global Catalogue of Microorganisms (GCM) 10K type strain sequencing project: providing services to taxonomists for standard genome sequencing and annotation.</title>
        <authorList>
            <consortium name="The Broad Institute Genomics Platform"/>
            <consortium name="The Broad Institute Genome Sequencing Center for Infectious Disease"/>
            <person name="Wu L."/>
            <person name="Ma J."/>
        </authorList>
    </citation>
    <scope>NUCLEOTIDE SEQUENCE [LARGE SCALE GENOMIC DNA]</scope>
    <source>
        <strain evidence="3">JCM 15974</strain>
    </source>
</reference>
<comment type="caution">
    <text evidence="2">The sequence shown here is derived from an EMBL/GenBank/DDBJ whole genome shotgun (WGS) entry which is preliminary data.</text>
</comment>
<feature type="transmembrane region" description="Helical" evidence="1">
    <location>
        <begin position="163"/>
        <end position="184"/>
    </location>
</feature>
<dbReference type="RefSeq" id="WP_343913905.1">
    <property type="nucleotide sequence ID" value="NZ_BAAAGE010000004.1"/>
</dbReference>
<evidence type="ECO:0000256" key="1">
    <source>
        <dbReference type="SAM" id="Phobius"/>
    </source>
</evidence>
<keyword evidence="1" id="KW-0812">Transmembrane</keyword>
<evidence type="ECO:0008006" key="4">
    <source>
        <dbReference type="Google" id="ProtNLM"/>
    </source>
</evidence>
<accession>A0ABP3UDU5</accession>